<dbReference type="STRING" id="4432.A0A1U7YVI0"/>
<name>A0A1U7YVI0_NELNU</name>
<keyword evidence="3" id="KW-0238">DNA-binding</keyword>
<evidence type="ECO:0000313" key="7">
    <source>
        <dbReference type="Proteomes" id="UP000189703"/>
    </source>
</evidence>
<dbReference type="InterPro" id="IPR003657">
    <property type="entry name" value="WRKY_dom"/>
</dbReference>
<protein>
    <submittedName>
        <fullName evidence="8">Probable WRKY transcription factor 51</fullName>
    </submittedName>
</protein>
<dbReference type="InParanoid" id="A0A1U7YVI0"/>
<dbReference type="InterPro" id="IPR036576">
    <property type="entry name" value="WRKY_dom_sf"/>
</dbReference>
<dbReference type="GO" id="GO:0000976">
    <property type="term" value="F:transcription cis-regulatory region binding"/>
    <property type="evidence" value="ECO:0000318"/>
    <property type="project" value="GO_Central"/>
</dbReference>
<keyword evidence="7" id="KW-1185">Reference proteome</keyword>
<reference evidence="8" key="1">
    <citation type="submission" date="2025-08" db="UniProtKB">
        <authorList>
            <consortium name="RefSeq"/>
        </authorList>
    </citation>
    <scope>IDENTIFICATION</scope>
</reference>
<feature type="domain" description="WRKY" evidence="6">
    <location>
        <begin position="119"/>
        <end position="184"/>
    </location>
</feature>
<evidence type="ECO:0000256" key="4">
    <source>
        <dbReference type="ARBA" id="ARBA00023163"/>
    </source>
</evidence>
<evidence type="ECO:0000259" key="6">
    <source>
        <dbReference type="PROSITE" id="PS50811"/>
    </source>
</evidence>
<keyword evidence="5" id="KW-0539">Nucleus</keyword>
<dbReference type="GO" id="GO:0006355">
    <property type="term" value="P:regulation of DNA-templated transcription"/>
    <property type="evidence" value="ECO:0000318"/>
    <property type="project" value="GO_Central"/>
</dbReference>
<dbReference type="Proteomes" id="UP000189703">
    <property type="component" value="Unplaced"/>
</dbReference>
<dbReference type="AlphaFoldDB" id="A0A1U7YVI0"/>
<dbReference type="PROSITE" id="PS50811">
    <property type="entry name" value="WRKY"/>
    <property type="match status" value="1"/>
</dbReference>
<dbReference type="SUPFAM" id="SSF118290">
    <property type="entry name" value="WRKY DNA-binding domain"/>
    <property type="match status" value="1"/>
</dbReference>
<dbReference type="Pfam" id="PF03106">
    <property type="entry name" value="WRKY"/>
    <property type="match status" value="1"/>
</dbReference>
<dbReference type="SMART" id="SM00774">
    <property type="entry name" value="WRKY"/>
    <property type="match status" value="1"/>
</dbReference>
<gene>
    <name evidence="8" type="primary">LOC104587406</name>
</gene>
<dbReference type="KEGG" id="nnu:104587406"/>
<comment type="subcellular location">
    <subcellularLocation>
        <location evidence="1">Nucleus</location>
    </subcellularLocation>
</comment>
<evidence type="ECO:0000256" key="3">
    <source>
        <dbReference type="ARBA" id="ARBA00023125"/>
    </source>
</evidence>
<dbReference type="GO" id="GO:0003700">
    <property type="term" value="F:DNA-binding transcription factor activity"/>
    <property type="evidence" value="ECO:0000318"/>
    <property type="project" value="GO_Central"/>
</dbReference>
<dbReference type="PANTHER" id="PTHR31221:SF377">
    <property type="entry name" value="WRKY TRANSCRIPTION FACTOR 51-RELATED"/>
    <property type="match status" value="1"/>
</dbReference>
<dbReference type="GeneID" id="104587406"/>
<evidence type="ECO:0000256" key="5">
    <source>
        <dbReference type="ARBA" id="ARBA00023242"/>
    </source>
</evidence>
<dbReference type="RefSeq" id="XP_010243312.1">
    <property type="nucleotide sequence ID" value="XM_010245010.2"/>
</dbReference>
<dbReference type="Gene3D" id="2.20.25.80">
    <property type="entry name" value="WRKY domain"/>
    <property type="match status" value="1"/>
</dbReference>
<dbReference type="FunFam" id="2.20.25.80:FF:000003">
    <property type="entry name" value="WRKY transcription factor 57"/>
    <property type="match status" value="1"/>
</dbReference>
<dbReference type="OMA" id="FMADRST"/>
<evidence type="ECO:0000256" key="1">
    <source>
        <dbReference type="ARBA" id="ARBA00004123"/>
    </source>
</evidence>
<dbReference type="OrthoDB" id="693960at2759"/>
<keyword evidence="4" id="KW-0804">Transcription</keyword>
<organism evidence="7 8">
    <name type="scientific">Nelumbo nucifera</name>
    <name type="common">Sacred lotus</name>
    <dbReference type="NCBI Taxonomy" id="4432"/>
    <lineage>
        <taxon>Eukaryota</taxon>
        <taxon>Viridiplantae</taxon>
        <taxon>Streptophyta</taxon>
        <taxon>Embryophyta</taxon>
        <taxon>Tracheophyta</taxon>
        <taxon>Spermatophyta</taxon>
        <taxon>Magnoliopsida</taxon>
        <taxon>Proteales</taxon>
        <taxon>Nelumbonaceae</taxon>
        <taxon>Nelumbo</taxon>
    </lineage>
</organism>
<dbReference type="GO" id="GO:0009867">
    <property type="term" value="P:jasmonic acid mediated signaling pathway"/>
    <property type="evidence" value="ECO:0000318"/>
    <property type="project" value="GO_Central"/>
</dbReference>
<sequence length="212" mass="23690">MAASTSLATAFLQVPNSNPNPTLNYTDLMNYSHQPEFELSDYLLLEDGSIEDSMSSHHIGCHPENPVLPEKAITDSTGYTTNSVTYVADTSTSSNIKCKSGVKKVKMDVGSRVAFRTKSELEVIDDGFKWRKYGKKTVKNSPNPRNYYRCSSGGCNVKKRVERDREDSRYVITTYEGVHNHESPCVVYYNEMPLMVPSGWTLQASHSHSSSS</sequence>
<evidence type="ECO:0000256" key="2">
    <source>
        <dbReference type="ARBA" id="ARBA00023015"/>
    </source>
</evidence>
<dbReference type="FunCoup" id="A0A1U7YVI0">
    <property type="interactions" value="34"/>
</dbReference>
<keyword evidence="2" id="KW-0805">Transcription regulation</keyword>
<accession>A0A1U7YVI0</accession>
<dbReference type="eggNOG" id="ENOG502S01U">
    <property type="taxonomic scope" value="Eukaryota"/>
</dbReference>
<dbReference type="InterPro" id="IPR044810">
    <property type="entry name" value="WRKY_plant"/>
</dbReference>
<proteinExistence type="predicted"/>
<dbReference type="PANTHER" id="PTHR31221">
    <property type="entry name" value="WRKY TRANSCRIPTION FACTOR PROTEIN 1-RELATED"/>
    <property type="match status" value="1"/>
</dbReference>
<dbReference type="GO" id="GO:0005634">
    <property type="term" value="C:nucleus"/>
    <property type="evidence" value="ECO:0000318"/>
    <property type="project" value="GO_Central"/>
</dbReference>
<evidence type="ECO:0000313" key="8">
    <source>
        <dbReference type="RefSeq" id="XP_010243312.1"/>
    </source>
</evidence>